<dbReference type="Gene3D" id="3.40.50.1820">
    <property type="entry name" value="alpha/beta hydrolase"/>
    <property type="match status" value="1"/>
</dbReference>
<keyword evidence="1" id="KW-0732">Signal</keyword>
<dbReference type="GO" id="GO:0016042">
    <property type="term" value="P:lipid catabolic process"/>
    <property type="evidence" value="ECO:0007669"/>
    <property type="project" value="InterPro"/>
</dbReference>
<dbReference type="SUPFAM" id="SSF53474">
    <property type="entry name" value="alpha/beta-Hydrolases"/>
    <property type="match status" value="1"/>
</dbReference>
<evidence type="ECO:0000256" key="1">
    <source>
        <dbReference type="SAM" id="SignalP"/>
    </source>
</evidence>
<sequence length="306" mass="31872">MISVLARGVTLLGLLLALGPPSTAGAAPDRAPEGPPQTSWPAAWAYSIEHPDALPPGLNDFSRRPTAAHPRPVLLVNGTFENSYANWAMYSPKLKADGYCVFGLNYGGPETGPFHQTGDMRVSAQQVGDYVDTVLAATGADRVDIVGHSQGGLVPLYFINRLGGQSTVGTMVGVAAATHGISAYGMLNLLAMNPQAKDLVGQVIPAVDDGTAGSAFVTETGVGGMTRPEVDYATVSSRSDLVVQLSESQLPPGPNVSNIVVQDFCAEDQTNHGTMVYDDVTLRVVRNILDPATAVAPACHAVAPLP</sequence>
<dbReference type="GO" id="GO:0016298">
    <property type="term" value="F:lipase activity"/>
    <property type="evidence" value="ECO:0007669"/>
    <property type="project" value="TreeGrafter"/>
</dbReference>
<dbReference type="Proteomes" id="UP000183407">
    <property type="component" value="Unassembled WGS sequence"/>
</dbReference>
<evidence type="ECO:0000313" key="3">
    <source>
        <dbReference type="Proteomes" id="UP000183407"/>
    </source>
</evidence>
<dbReference type="InterPro" id="IPR002918">
    <property type="entry name" value="Lipase_EstA/Esterase_EstB"/>
</dbReference>
<organism evidence="2 3">
    <name type="scientific">Rhodococcus jostii</name>
    <dbReference type="NCBI Taxonomy" id="132919"/>
    <lineage>
        <taxon>Bacteria</taxon>
        <taxon>Bacillati</taxon>
        <taxon>Actinomycetota</taxon>
        <taxon>Actinomycetes</taxon>
        <taxon>Mycobacteriales</taxon>
        <taxon>Nocardiaceae</taxon>
        <taxon>Rhodococcus</taxon>
    </lineage>
</organism>
<dbReference type="OrthoDB" id="8871309at2"/>
<dbReference type="PANTHER" id="PTHR32015">
    <property type="entry name" value="FASTING INDUCED LIPASE"/>
    <property type="match status" value="1"/>
</dbReference>
<dbReference type="InterPro" id="IPR029058">
    <property type="entry name" value="AB_hydrolase_fold"/>
</dbReference>
<dbReference type="EMBL" id="FNTL01000004">
    <property type="protein sequence ID" value="SED11119.1"/>
    <property type="molecule type" value="Genomic_DNA"/>
</dbReference>
<reference evidence="3" key="1">
    <citation type="submission" date="2016-10" db="EMBL/GenBank/DDBJ databases">
        <authorList>
            <person name="Varghese N."/>
        </authorList>
    </citation>
    <scope>NUCLEOTIDE SEQUENCE [LARGE SCALE GENOMIC DNA]</scope>
    <source>
        <strain evidence="3">DSM 44719</strain>
    </source>
</reference>
<proteinExistence type="predicted"/>
<feature type="chain" id="PRO_5010296505" evidence="1">
    <location>
        <begin position="27"/>
        <end position="306"/>
    </location>
</feature>
<protein>
    <submittedName>
        <fullName evidence="2">Lipase (Class 2)</fullName>
    </submittedName>
</protein>
<accession>A0A1H4XZP4</accession>
<gene>
    <name evidence="2" type="ORF">SAMN04490220_3529</name>
</gene>
<dbReference type="AlphaFoldDB" id="A0A1H4XZP4"/>
<feature type="signal peptide" evidence="1">
    <location>
        <begin position="1"/>
        <end position="26"/>
    </location>
</feature>
<dbReference type="PANTHER" id="PTHR32015:SF1">
    <property type="entry name" value="LIPASE"/>
    <property type="match status" value="1"/>
</dbReference>
<dbReference type="RefSeq" id="WP_073365607.1">
    <property type="nucleotide sequence ID" value="NZ_FNTL01000004.1"/>
</dbReference>
<dbReference type="Pfam" id="PF01674">
    <property type="entry name" value="Lipase_2"/>
    <property type="match status" value="1"/>
</dbReference>
<evidence type="ECO:0000313" key="2">
    <source>
        <dbReference type="EMBL" id="SED11119.1"/>
    </source>
</evidence>
<name>A0A1H4XZP4_RHOJO</name>